<dbReference type="SMART" id="SM00240">
    <property type="entry name" value="FHA"/>
    <property type="match status" value="1"/>
</dbReference>
<proteinExistence type="inferred from homology"/>
<dbReference type="Proteomes" id="UP000625711">
    <property type="component" value="Unassembled WGS sequence"/>
</dbReference>
<accession>A0A834MPM0</accession>
<organism evidence="11 12">
    <name type="scientific">Rhynchophorus ferrugineus</name>
    <name type="common">Red palm weevil</name>
    <name type="synonym">Curculio ferrugineus</name>
    <dbReference type="NCBI Taxonomy" id="354439"/>
    <lineage>
        <taxon>Eukaryota</taxon>
        <taxon>Metazoa</taxon>
        <taxon>Ecdysozoa</taxon>
        <taxon>Arthropoda</taxon>
        <taxon>Hexapoda</taxon>
        <taxon>Insecta</taxon>
        <taxon>Pterygota</taxon>
        <taxon>Neoptera</taxon>
        <taxon>Endopterygota</taxon>
        <taxon>Coleoptera</taxon>
        <taxon>Polyphaga</taxon>
        <taxon>Cucujiformia</taxon>
        <taxon>Curculionidae</taxon>
        <taxon>Dryophthorinae</taxon>
        <taxon>Rhynchophorus</taxon>
    </lineage>
</organism>
<evidence type="ECO:0000256" key="4">
    <source>
        <dbReference type="ARBA" id="ARBA00022771"/>
    </source>
</evidence>
<feature type="domain" description="FHA" evidence="8">
    <location>
        <begin position="22"/>
        <end position="70"/>
    </location>
</feature>
<evidence type="ECO:0000256" key="7">
    <source>
        <dbReference type="SAM" id="MobiDB-lite"/>
    </source>
</evidence>
<evidence type="ECO:0000256" key="3">
    <source>
        <dbReference type="ARBA" id="ARBA00022723"/>
    </source>
</evidence>
<dbReference type="GO" id="GO:0016567">
    <property type="term" value="P:protein ubiquitination"/>
    <property type="evidence" value="ECO:0007669"/>
    <property type="project" value="TreeGrafter"/>
</dbReference>
<sequence>MIFPILKNVSTGNIIEITDSPFTIGRSLNSNYVIEDKIISRTHCLFNKKDNHWILQDSSTNGIFLNDDYYHLQGTPALKHNDKISLGTGIYTYQFLLCMEDPPKKKLNGDIISVADVQVNISDELLSELADNMLKNIEKTEKEPEANVAPTKNIKDLTSTDSNVCFPNVTGSSNKCIFDAKKYNNEKQSVISPYNPSKRLKILTDNEKSSLYTLSNNENGPVSHERPSTSSKDLINTEMGDPPVISNSTDTEINSDKENTNFNRDQNNSEHNSNQNTQLQISDPSAIKQNQFEEMEDELLCTICANLFIKPITLACSHSFCQYCIDTWKQKKSECPICRKKITSSARTLVLDNIIEKMLENASQELRDQRKMMQQERKNLEDKEKSKQVQKRNKSQRAVMHNITMPLVIQIDTSESSISDSSRYSSSDSDFDDGLNISVNLPETYYGGYGRCYSCGEEGHWANGCPYR</sequence>
<dbReference type="InterPro" id="IPR017907">
    <property type="entry name" value="Znf_RING_CS"/>
</dbReference>
<dbReference type="PANTHER" id="PTHR16079:SF4">
    <property type="entry name" value="E3 UBIQUITIN-PROTEIN LIGASE CHFR"/>
    <property type="match status" value="1"/>
</dbReference>
<dbReference type="InterPro" id="IPR001841">
    <property type="entry name" value="Znf_RING"/>
</dbReference>
<feature type="domain" description="CCHC-type" evidence="10">
    <location>
        <begin position="451"/>
        <end position="466"/>
    </location>
</feature>
<dbReference type="InterPro" id="IPR000253">
    <property type="entry name" value="FHA_dom"/>
</dbReference>
<dbReference type="InterPro" id="IPR052256">
    <property type="entry name" value="E3_ubiquitin-ligase_CHFR"/>
</dbReference>
<dbReference type="Pfam" id="PF00098">
    <property type="entry name" value="zf-CCHC"/>
    <property type="match status" value="1"/>
</dbReference>
<dbReference type="InterPro" id="IPR001878">
    <property type="entry name" value="Znf_CCHC"/>
</dbReference>
<dbReference type="PROSITE" id="PS50006">
    <property type="entry name" value="FHA_DOMAIN"/>
    <property type="match status" value="1"/>
</dbReference>
<dbReference type="Gene3D" id="2.60.200.20">
    <property type="match status" value="1"/>
</dbReference>
<dbReference type="Pfam" id="PF00498">
    <property type="entry name" value="FHA"/>
    <property type="match status" value="1"/>
</dbReference>
<evidence type="ECO:0000259" key="8">
    <source>
        <dbReference type="PROSITE" id="PS50006"/>
    </source>
</evidence>
<dbReference type="GO" id="GO:0003676">
    <property type="term" value="F:nucleic acid binding"/>
    <property type="evidence" value="ECO:0007669"/>
    <property type="project" value="InterPro"/>
</dbReference>
<dbReference type="PANTHER" id="PTHR16079">
    <property type="entry name" value="UBIQUITIN LIGASE PROTEIN CHFR"/>
    <property type="match status" value="1"/>
</dbReference>
<evidence type="ECO:0000256" key="5">
    <source>
        <dbReference type="ARBA" id="ARBA00022833"/>
    </source>
</evidence>
<evidence type="ECO:0000259" key="10">
    <source>
        <dbReference type="PROSITE" id="PS50158"/>
    </source>
</evidence>
<dbReference type="InterPro" id="IPR008984">
    <property type="entry name" value="SMAD_FHA_dom_sf"/>
</dbReference>
<keyword evidence="5" id="KW-0862">Zinc</keyword>
<evidence type="ECO:0000259" key="9">
    <source>
        <dbReference type="PROSITE" id="PS50089"/>
    </source>
</evidence>
<dbReference type="SUPFAM" id="SSF57756">
    <property type="entry name" value="Retrovirus zinc finger-like domains"/>
    <property type="match status" value="1"/>
</dbReference>
<keyword evidence="4 6" id="KW-0863">Zinc-finger</keyword>
<evidence type="ECO:0000313" key="12">
    <source>
        <dbReference type="Proteomes" id="UP000625711"/>
    </source>
</evidence>
<feature type="compositionally biased region" description="Polar residues" evidence="7">
    <location>
        <begin position="260"/>
        <end position="282"/>
    </location>
</feature>
<protein>
    <recommendedName>
        <fullName evidence="2">E3 ubiquitin-protein ligase CHFR</fullName>
    </recommendedName>
</protein>
<comment type="caution">
    <text evidence="11">The sequence shown here is derived from an EMBL/GenBank/DDBJ whole genome shotgun (WGS) entry which is preliminary data.</text>
</comment>
<dbReference type="PROSITE" id="PS50089">
    <property type="entry name" value="ZF_RING_2"/>
    <property type="match status" value="1"/>
</dbReference>
<comment type="similarity">
    <text evidence="1">Belongs to the CHFR family.</text>
</comment>
<feature type="compositionally biased region" description="Basic and acidic residues" evidence="7">
    <location>
        <begin position="377"/>
        <end position="387"/>
    </location>
</feature>
<dbReference type="PROSITE" id="PS00518">
    <property type="entry name" value="ZF_RING_1"/>
    <property type="match status" value="1"/>
</dbReference>
<dbReference type="CDD" id="cd00060">
    <property type="entry name" value="FHA"/>
    <property type="match status" value="1"/>
</dbReference>
<dbReference type="SUPFAM" id="SSF49879">
    <property type="entry name" value="SMAD/FHA domain"/>
    <property type="match status" value="1"/>
</dbReference>
<dbReference type="InterPro" id="IPR013083">
    <property type="entry name" value="Znf_RING/FYVE/PHD"/>
</dbReference>
<dbReference type="GO" id="GO:0004842">
    <property type="term" value="F:ubiquitin-protein transferase activity"/>
    <property type="evidence" value="ECO:0007669"/>
    <property type="project" value="TreeGrafter"/>
</dbReference>
<dbReference type="SMART" id="SM00343">
    <property type="entry name" value="ZnF_C2HC"/>
    <property type="match status" value="1"/>
</dbReference>
<gene>
    <name evidence="11" type="ORF">GWI33_005989</name>
</gene>
<dbReference type="AlphaFoldDB" id="A0A834MPM0"/>
<evidence type="ECO:0000256" key="1">
    <source>
        <dbReference type="ARBA" id="ARBA00005797"/>
    </source>
</evidence>
<name>A0A834MPM0_RHYFE</name>
<dbReference type="GO" id="GO:0008270">
    <property type="term" value="F:zinc ion binding"/>
    <property type="evidence" value="ECO:0007669"/>
    <property type="project" value="UniProtKB-KW"/>
</dbReference>
<dbReference type="InterPro" id="IPR036875">
    <property type="entry name" value="Znf_CCHC_sf"/>
</dbReference>
<evidence type="ECO:0000256" key="6">
    <source>
        <dbReference type="PROSITE-ProRule" id="PRU00047"/>
    </source>
</evidence>
<keyword evidence="3" id="KW-0479">Metal-binding</keyword>
<feature type="domain" description="RING-type" evidence="9">
    <location>
        <begin position="301"/>
        <end position="339"/>
    </location>
</feature>
<dbReference type="GO" id="GO:0005634">
    <property type="term" value="C:nucleus"/>
    <property type="evidence" value="ECO:0007669"/>
    <property type="project" value="TreeGrafter"/>
</dbReference>
<feature type="compositionally biased region" description="Polar residues" evidence="7">
    <location>
        <begin position="211"/>
        <end position="220"/>
    </location>
</feature>
<dbReference type="Gene3D" id="3.30.40.10">
    <property type="entry name" value="Zinc/RING finger domain, C3HC4 (zinc finger)"/>
    <property type="match status" value="1"/>
</dbReference>
<feature type="region of interest" description="Disordered" evidence="7">
    <location>
        <begin position="377"/>
        <end position="396"/>
    </location>
</feature>
<reference evidence="11" key="1">
    <citation type="submission" date="2020-08" db="EMBL/GenBank/DDBJ databases">
        <title>Genome sequencing and assembly of the red palm weevil Rhynchophorus ferrugineus.</title>
        <authorList>
            <person name="Dias G.B."/>
            <person name="Bergman C.M."/>
            <person name="Manee M."/>
        </authorList>
    </citation>
    <scope>NUCLEOTIDE SEQUENCE</scope>
    <source>
        <strain evidence="11">AA-2017</strain>
        <tissue evidence="11">Whole larva</tissue>
    </source>
</reference>
<dbReference type="OrthoDB" id="5330228at2759"/>
<dbReference type="GO" id="GO:0006511">
    <property type="term" value="P:ubiquitin-dependent protein catabolic process"/>
    <property type="evidence" value="ECO:0007669"/>
    <property type="project" value="TreeGrafter"/>
</dbReference>
<evidence type="ECO:0000313" key="11">
    <source>
        <dbReference type="EMBL" id="KAF7287639.1"/>
    </source>
</evidence>
<dbReference type="EMBL" id="JAACXV010000004">
    <property type="protein sequence ID" value="KAF7287639.1"/>
    <property type="molecule type" value="Genomic_DNA"/>
</dbReference>
<dbReference type="SUPFAM" id="SSF57850">
    <property type="entry name" value="RING/U-box"/>
    <property type="match status" value="1"/>
</dbReference>
<keyword evidence="12" id="KW-1185">Reference proteome</keyword>
<feature type="region of interest" description="Disordered" evidence="7">
    <location>
        <begin position="211"/>
        <end position="282"/>
    </location>
</feature>
<dbReference type="Pfam" id="PF13920">
    <property type="entry name" value="zf-C3HC4_3"/>
    <property type="match status" value="1"/>
</dbReference>
<dbReference type="PROSITE" id="PS50158">
    <property type="entry name" value="ZF_CCHC"/>
    <property type="match status" value="1"/>
</dbReference>
<dbReference type="SMART" id="SM00184">
    <property type="entry name" value="RING"/>
    <property type="match status" value="1"/>
</dbReference>
<evidence type="ECO:0000256" key="2">
    <source>
        <dbReference type="ARBA" id="ARBA00017908"/>
    </source>
</evidence>